<organism evidence="2 3">
    <name type="scientific">Fomitopsis schrenkii</name>
    <name type="common">Brown rot fungus</name>
    <dbReference type="NCBI Taxonomy" id="2126942"/>
    <lineage>
        <taxon>Eukaryota</taxon>
        <taxon>Fungi</taxon>
        <taxon>Dikarya</taxon>
        <taxon>Basidiomycota</taxon>
        <taxon>Agaricomycotina</taxon>
        <taxon>Agaricomycetes</taxon>
        <taxon>Polyporales</taxon>
        <taxon>Fomitopsis</taxon>
    </lineage>
</organism>
<evidence type="ECO:0000256" key="1">
    <source>
        <dbReference type="SAM" id="MobiDB-lite"/>
    </source>
</evidence>
<dbReference type="InParanoid" id="S8FI92"/>
<name>S8FI92_FOMSC</name>
<feature type="compositionally biased region" description="Polar residues" evidence="1">
    <location>
        <begin position="172"/>
        <end position="198"/>
    </location>
</feature>
<dbReference type="EMBL" id="KE504144">
    <property type="protein sequence ID" value="EPT01121.1"/>
    <property type="molecule type" value="Genomic_DNA"/>
</dbReference>
<accession>S8FI92</accession>
<proteinExistence type="predicted"/>
<feature type="region of interest" description="Disordered" evidence="1">
    <location>
        <begin position="1"/>
        <end position="73"/>
    </location>
</feature>
<dbReference type="AlphaFoldDB" id="S8FI92"/>
<feature type="region of interest" description="Disordered" evidence="1">
    <location>
        <begin position="138"/>
        <end position="204"/>
    </location>
</feature>
<gene>
    <name evidence="2" type="ORF">FOMPIDRAFT_159435</name>
</gene>
<keyword evidence="3" id="KW-1185">Reference proteome</keyword>
<evidence type="ECO:0000313" key="2">
    <source>
        <dbReference type="EMBL" id="EPT01121.1"/>
    </source>
</evidence>
<protein>
    <submittedName>
        <fullName evidence="2">Uncharacterized protein</fullName>
    </submittedName>
</protein>
<sequence length="255" mass="27328">MASPSLGTPKRVGTRKEDTKSHHAPNAQPVPSVPAGRPSTATDATARAKPRHSKDPVIVQNRQHRRRRVVTPADAVRQRYAASLLLPPISGPQHGPLPPICTLTGAFRYRPRPGAALTDSLVSPPALDARHPCLAEEHNWPHRADLENDRRSRGTAGPSSASRPTATTPSGHRSTGHSLTPESLSSLQEDPTRSEQSPSRSLSALASAACMVHTARTLSPVERTSSSSSRAHARWHPYHTAKVSPCLGAVHSKDL</sequence>
<feature type="compositionally biased region" description="Basic and acidic residues" evidence="1">
    <location>
        <begin position="138"/>
        <end position="152"/>
    </location>
</feature>
<feature type="compositionally biased region" description="Low complexity" evidence="1">
    <location>
        <begin position="155"/>
        <end position="171"/>
    </location>
</feature>
<dbReference type="OrthoDB" id="10562547at2759"/>
<reference evidence="2 3" key="1">
    <citation type="journal article" date="2012" name="Science">
        <title>The Paleozoic origin of enzymatic lignin decomposition reconstructed from 31 fungal genomes.</title>
        <authorList>
            <person name="Floudas D."/>
            <person name="Binder M."/>
            <person name="Riley R."/>
            <person name="Barry K."/>
            <person name="Blanchette R.A."/>
            <person name="Henrissat B."/>
            <person name="Martinez A.T."/>
            <person name="Otillar R."/>
            <person name="Spatafora J.W."/>
            <person name="Yadav J.S."/>
            <person name="Aerts A."/>
            <person name="Benoit I."/>
            <person name="Boyd A."/>
            <person name="Carlson A."/>
            <person name="Copeland A."/>
            <person name="Coutinho P.M."/>
            <person name="de Vries R.P."/>
            <person name="Ferreira P."/>
            <person name="Findley K."/>
            <person name="Foster B."/>
            <person name="Gaskell J."/>
            <person name="Glotzer D."/>
            <person name="Gorecki P."/>
            <person name="Heitman J."/>
            <person name="Hesse C."/>
            <person name="Hori C."/>
            <person name="Igarashi K."/>
            <person name="Jurgens J.A."/>
            <person name="Kallen N."/>
            <person name="Kersten P."/>
            <person name="Kohler A."/>
            <person name="Kuees U."/>
            <person name="Kumar T.K.A."/>
            <person name="Kuo A."/>
            <person name="LaButti K."/>
            <person name="Larrondo L.F."/>
            <person name="Lindquist E."/>
            <person name="Ling A."/>
            <person name="Lombard V."/>
            <person name="Lucas S."/>
            <person name="Lundell T."/>
            <person name="Martin R."/>
            <person name="McLaughlin D.J."/>
            <person name="Morgenstern I."/>
            <person name="Morin E."/>
            <person name="Murat C."/>
            <person name="Nagy L.G."/>
            <person name="Nolan M."/>
            <person name="Ohm R.A."/>
            <person name="Patyshakuliyeva A."/>
            <person name="Rokas A."/>
            <person name="Ruiz-Duenas F.J."/>
            <person name="Sabat G."/>
            <person name="Salamov A."/>
            <person name="Samejima M."/>
            <person name="Schmutz J."/>
            <person name="Slot J.C."/>
            <person name="St John F."/>
            <person name="Stenlid J."/>
            <person name="Sun H."/>
            <person name="Sun S."/>
            <person name="Syed K."/>
            <person name="Tsang A."/>
            <person name="Wiebenga A."/>
            <person name="Young D."/>
            <person name="Pisabarro A."/>
            <person name="Eastwood D.C."/>
            <person name="Martin F."/>
            <person name="Cullen D."/>
            <person name="Grigoriev I.V."/>
            <person name="Hibbett D.S."/>
        </authorList>
    </citation>
    <scope>NUCLEOTIDE SEQUENCE</scope>
    <source>
        <strain evidence="3">FP-58527</strain>
    </source>
</reference>
<dbReference type="Proteomes" id="UP000015241">
    <property type="component" value="Unassembled WGS sequence"/>
</dbReference>
<evidence type="ECO:0000313" key="3">
    <source>
        <dbReference type="Proteomes" id="UP000015241"/>
    </source>
</evidence>
<dbReference type="HOGENOM" id="CLU_1090032_0_0_1"/>